<comment type="caution">
    <text evidence="1">The sequence shown here is derived from an EMBL/GenBank/DDBJ whole genome shotgun (WGS) entry which is preliminary data.</text>
</comment>
<accession>A0AAD5QI73</accession>
<evidence type="ECO:0000313" key="2">
    <source>
        <dbReference type="Proteomes" id="UP001196413"/>
    </source>
</evidence>
<dbReference type="Proteomes" id="UP001196413">
    <property type="component" value="Unassembled WGS sequence"/>
</dbReference>
<sequence>MVRSRAETHQAFVPPGSIMHILYRHASRRVLSSTSTAIRSSGAFSASDGATVGSTDDFEEPPVSQNPYLSLFSSPKIVVPTFDPVRRLGTFVSQTIYQLWWEKAYDKERFVRISTEGASLLGECIANGEWSRMEFLASKDLVEQAKLARRRCTKDQLNMLQFHPDDAILSFLHSSFISVRNFSRKYDHGIICIYFTTASFIRTTDSVPLDATITQLLNDFKDDVMILNVTFAQNLSPLGQWRATGINFFVPDAIQA</sequence>
<evidence type="ECO:0000313" key="1">
    <source>
        <dbReference type="EMBL" id="KAJ1352858.1"/>
    </source>
</evidence>
<protein>
    <submittedName>
        <fullName evidence="1">Uncharacterized protein</fullName>
    </submittedName>
</protein>
<gene>
    <name evidence="1" type="ORF">KIN20_009341</name>
</gene>
<dbReference type="AlphaFoldDB" id="A0AAD5QI73"/>
<organism evidence="1 2">
    <name type="scientific">Parelaphostrongylus tenuis</name>
    <name type="common">Meningeal worm</name>
    <dbReference type="NCBI Taxonomy" id="148309"/>
    <lineage>
        <taxon>Eukaryota</taxon>
        <taxon>Metazoa</taxon>
        <taxon>Ecdysozoa</taxon>
        <taxon>Nematoda</taxon>
        <taxon>Chromadorea</taxon>
        <taxon>Rhabditida</taxon>
        <taxon>Rhabditina</taxon>
        <taxon>Rhabditomorpha</taxon>
        <taxon>Strongyloidea</taxon>
        <taxon>Metastrongylidae</taxon>
        <taxon>Parelaphostrongylus</taxon>
    </lineage>
</organism>
<keyword evidence="2" id="KW-1185">Reference proteome</keyword>
<proteinExistence type="predicted"/>
<name>A0AAD5QI73_PARTN</name>
<dbReference type="EMBL" id="JAHQIW010001551">
    <property type="protein sequence ID" value="KAJ1352858.1"/>
    <property type="molecule type" value="Genomic_DNA"/>
</dbReference>
<reference evidence="1" key="1">
    <citation type="submission" date="2021-06" db="EMBL/GenBank/DDBJ databases">
        <title>Parelaphostrongylus tenuis whole genome reference sequence.</title>
        <authorList>
            <person name="Garwood T.J."/>
            <person name="Larsen P.A."/>
            <person name="Fountain-Jones N.M."/>
            <person name="Garbe J.R."/>
            <person name="Macchietto M.G."/>
            <person name="Kania S.A."/>
            <person name="Gerhold R.W."/>
            <person name="Richards J.E."/>
            <person name="Wolf T.M."/>
        </authorList>
    </citation>
    <scope>NUCLEOTIDE SEQUENCE</scope>
    <source>
        <strain evidence="1">MNPRO001-30</strain>
        <tissue evidence="1">Meninges</tissue>
    </source>
</reference>